<evidence type="ECO:0000256" key="3">
    <source>
        <dbReference type="ARBA" id="ARBA00023002"/>
    </source>
</evidence>
<keyword evidence="8" id="KW-1133">Transmembrane helix</keyword>
<keyword evidence="3" id="KW-0560">Oxidoreductase</keyword>
<dbReference type="AlphaFoldDB" id="A0A1Y2E5I9"/>
<dbReference type="Proteomes" id="UP000193920">
    <property type="component" value="Unassembled WGS sequence"/>
</dbReference>
<dbReference type="SUPFAM" id="SSF55174">
    <property type="entry name" value="Alpha-L RNA-binding motif"/>
    <property type="match status" value="1"/>
</dbReference>
<dbReference type="PANTHER" id="PTHR13932">
    <property type="entry name" value="COPROPORPHYRINIGEN III OXIDASE"/>
    <property type="match status" value="1"/>
</dbReference>
<feature type="compositionally biased region" description="Basic residues" evidence="7">
    <location>
        <begin position="103"/>
        <end position="113"/>
    </location>
</feature>
<dbReference type="PANTHER" id="PTHR13932:SF6">
    <property type="entry name" value="OXYGEN-INDEPENDENT COPROPORPHYRINOGEN III OXIDASE"/>
    <property type="match status" value="1"/>
</dbReference>
<evidence type="ECO:0000313" key="11">
    <source>
        <dbReference type="Proteomes" id="UP000193920"/>
    </source>
</evidence>
<evidence type="ECO:0000256" key="6">
    <source>
        <dbReference type="PROSITE-ProRule" id="PRU00182"/>
    </source>
</evidence>
<keyword evidence="6" id="KW-0694">RNA-binding</keyword>
<dbReference type="GO" id="GO:0003723">
    <property type="term" value="F:RNA binding"/>
    <property type="evidence" value="ECO:0007669"/>
    <property type="project" value="UniProtKB-KW"/>
</dbReference>
<dbReference type="Gene3D" id="3.20.20.70">
    <property type="entry name" value="Aldolase class I"/>
    <property type="match status" value="1"/>
</dbReference>
<evidence type="ECO:0000256" key="7">
    <source>
        <dbReference type="SAM" id="MobiDB-lite"/>
    </source>
</evidence>
<dbReference type="InterPro" id="IPR013785">
    <property type="entry name" value="Aldolase_TIM"/>
</dbReference>
<keyword evidence="8" id="KW-0472">Membrane</keyword>
<evidence type="ECO:0000256" key="8">
    <source>
        <dbReference type="SAM" id="Phobius"/>
    </source>
</evidence>
<dbReference type="InterPro" id="IPR034505">
    <property type="entry name" value="Coproporphyrinogen-III_oxidase"/>
</dbReference>
<keyword evidence="4" id="KW-0408">Iron</keyword>
<keyword evidence="5" id="KW-0411">Iron-sulfur</keyword>
<dbReference type="GO" id="GO:0051539">
    <property type="term" value="F:4 iron, 4 sulfur cluster binding"/>
    <property type="evidence" value="ECO:0007669"/>
    <property type="project" value="TreeGrafter"/>
</dbReference>
<evidence type="ECO:0000256" key="5">
    <source>
        <dbReference type="ARBA" id="ARBA00023014"/>
    </source>
</evidence>
<keyword evidence="2" id="KW-0479">Metal-binding</keyword>
<evidence type="ECO:0000256" key="4">
    <source>
        <dbReference type="ARBA" id="ARBA00023004"/>
    </source>
</evidence>
<organism evidence="10 11">
    <name type="scientific">Neocallimastix californiae</name>
    <dbReference type="NCBI Taxonomy" id="1754190"/>
    <lineage>
        <taxon>Eukaryota</taxon>
        <taxon>Fungi</taxon>
        <taxon>Fungi incertae sedis</taxon>
        <taxon>Chytridiomycota</taxon>
        <taxon>Chytridiomycota incertae sedis</taxon>
        <taxon>Neocallimastigomycetes</taxon>
        <taxon>Neocallimastigales</taxon>
        <taxon>Neocallimastigaceae</taxon>
        <taxon>Neocallimastix</taxon>
    </lineage>
</organism>
<dbReference type="PROSITE" id="PS50889">
    <property type="entry name" value="S4"/>
    <property type="match status" value="1"/>
</dbReference>
<proteinExistence type="predicted"/>
<protein>
    <submittedName>
        <fullName evidence="10">Radical SAM enzyme</fullName>
    </submittedName>
</protein>
<keyword evidence="11" id="KW-1185">Reference proteome</keyword>
<dbReference type="Pfam" id="PF04055">
    <property type="entry name" value="Radical_SAM"/>
    <property type="match status" value="1"/>
</dbReference>
<evidence type="ECO:0000313" key="10">
    <source>
        <dbReference type="EMBL" id="ORY66838.1"/>
    </source>
</evidence>
<dbReference type="GO" id="GO:0005737">
    <property type="term" value="C:cytoplasm"/>
    <property type="evidence" value="ECO:0007669"/>
    <property type="project" value="TreeGrafter"/>
</dbReference>
<feature type="domain" description="Radical SAM core" evidence="9">
    <location>
        <begin position="290"/>
        <end position="371"/>
    </location>
</feature>
<dbReference type="CDD" id="cd01335">
    <property type="entry name" value="Radical_SAM"/>
    <property type="match status" value="1"/>
</dbReference>
<gene>
    <name evidence="10" type="ORF">LY90DRAFT_700535</name>
</gene>
<dbReference type="GO" id="GO:0051989">
    <property type="term" value="F:coproporphyrinogen dehydrogenase activity"/>
    <property type="evidence" value="ECO:0007669"/>
    <property type="project" value="TreeGrafter"/>
</dbReference>
<name>A0A1Y2E5I9_9FUNG</name>
<dbReference type="SUPFAM" id="SSF102114">
    <property type="entry name" value="Radical SAM enzymes"/>
    <property type="match status" value="1"/>
</dbReference>
<dbReference type="OrthoDB" id="431409at2759"/>
<dbReference type="InterPro" id="IPR007197">
    <property type="entry name" value="rSAM"/>
</dbReference>
<dbReference type="STRING" id="1754190.A0A1Y2E5I9"/>
<accession>A0A1Y2E5I9</accession>
<comment type="caution">
    <text evidence="10">The sequence shown here is derived from an EMBL/GenBank/DDBJ whole genome shotgun (WGS) entry which is preliminary data.</text>
</comment>
<feature type="region of interest" description="Disordered" evidence="7">
    <location>
        <begin position="94"/>
        <end position="120"/>
    </location>
</feature>
<keyword evidence="8" id="KW-0812">Transmembrane</keyword>
<sequence length="627" mass="72918">MDIKFNLIELLDKIDKLDDKYAFIHIICLVLPVIIIFNCVRKIIRKILGFIFRIIFFCFYGNDDDEEQESLLQKKPYEESNYNKSNEKELDITDFSPSLSSSKKNKKKKKKSNSNKSSPKISREYLYSTINENIKDEIEYYNPETPGYPYYPPIKYWKQNFETKGGQPPRHEEWLKMVKSIFVETNKSKGIIVRINFPYSESLNHLETYNKAFINENHEKVEPSYVKGILGEWNVYRKAFGIVAQPKIKSIQLEGTPSYFSPVNLNTIIDGVILGSDVISKNDFVFVGHPTETTEEHLKVLKKYGFKRLKIRIYDFAQNVLQAINRPNYNFNNVNELIKMAKDNGFNYIHLECMYNLPKQTIGSLNETLKSIIELEPNQISLKRYEFIDWNGQSRNFSSVAMPEEEDIRPMHLMAIQLLNKSGYTCLGLDEYFKITDNNPLIEAKKKGQLQYSSIGFLVNKNIEKDNSERYKSNKRLILGLGIEAISDIYYAYAMNTRSVRDWLSNVLEKDKLAFSNGQELSQNDELIRGAIWQFLCEGRIKISKLLIRALSFETFSEIKEAINRGILGLDGSQIKKDGVIVLDGDEIWIKDKDVKIENDFGRKSDLLLPGLCQLLDNTQYRKKRRN</sequence>
<reference evidence="10 11" key="1">
    <citation type="submission" date="2016-08" db="EMBL/GenBank/DDBJ databases">
        <title>A Parts List for Fungal Cellulosomes Revealed by Comparative Genomics.</title>
        <authorList>
            <consortium name="DOE Joint Genome Institute"/>
            <person name="Haitjema C.H."/>
            <person name="Gilmore S.P."/>
            <person name="Henske J.K."/>
            <person name="Solomon K.V."/>
            <person name="De Groot R."/>
            <person name="Kuo A."/>
            <person name="Mondo S.J."/>
            <person name="Salamov A.A."/>
            <person name="Labutti K."/>
            <person name="Zhao Z."/>
            <person name="Chiniquy J."/>
            <person name="Barry K."/>
            <person name="Brewer H.M."/>
            <person name="Purvine S.O."/>
            <person name="Wright A.T."/>
            <person name="Boxma B."/>
            <person name="Van Alen T."/>
            <person name="Hackstein J.H."/>
            <person name="Baker S.E."/>
            <person name="Grigoriev I.V."/>
            <person name="O'Malley M.A."/>
        </authorList>
    </citation>
    <scope>NUCLEOTIDE SEQUENCE [LARGE SCALE GENOMIC DNA]</scope>
    <source>
        <strain evidence="10 11">G1</strain>
    </source>
</reference>
<keyword evidence="1" id="KW-0949">S-adenosyl-L-methionine</keyword>
<dbReference type="GO" id="GO:0046872">
    <property type="term" value="F:metal ion binding"/>
    <property type="evidence" value="ECO:0007669"/>
    <property type="project" value="UniProtKB-KW"/>
</dbReference>
<dbReference type="EMBL" id="MCOG01000049">
    <property type="protein sequence ID" value="ORY66838.1"/>
    <property type="molecule type" value="Genomic_DNA"/>
</dbReference>
<evidence type="ECO:0000256" key="2">
    <source>
        <dbReference type="ARBA" id="ARBA00022723"/>
    </source>
</evidence>
<feature type="transmembrane region" description="Helical" evidence="8">
    <location>
        <begin position="20"/>
        <end position="40"/>
    </location>
</feature>
<dbReference type="InterPro" id="IPR058240">
    <property type="entry name" value="rSAM_sf"/>
</dbReference>
<evidence type="ECO:0000259" key="9">
    <source>
        <dbReference type="Pfam" id="PF04055"/>
    </source>
</evidence>
<dbReference type="GO" id="GO:0006782">
    <property type="term" value="P:protoporphyrinogen IX biosynthetic process"/>
    <property type="evidence" value="ECO:0007669"/>
    <property type="project" value="TreeGrafter"/>
</dbReference>
<evidence type="ECO:0000256" key="1">
    <source>
        <dbReference type="ARBA" id="ARBA00022691"/>
    </source>
</evidence>